<accession>A0A072V8E6</accession>
<organism evidence="2 4">
    <name type="scientific">Medicago truncatula</name>
    <name type="common">Barrel medic</name>
    <name type="synonym">Medicago tribuloides</name>
    <dbReference type="NCBI Taxonomy" id="3880"/>
    <lineage>
        <taxon>Eukaryota</taxon>
        <taxon>Viridiplantae</taxon>
        <taxon>Streptophyta</taxon>
        <taxon>Embryophyta</taxon>
        <taxon>Tracheophyta</taxon>
        <taxon>Spermatophyta</taxon>
        <taxon>Magnoliopsida</taxon>
        <taxon>eudicotyledons</taxon>
        <taxon>Gunneridae</taxon>
        <taxon>Pentapetalae</taxon>
        <taxon>rosids</taxon>
        <taxon>fabids</taxon>
        <taxon>Fabales</taxon>
        <taxon>Fabaceae</taxon>
        <taxon>Papilionoideae</taxon>
        <taxon>50 kb inversion clade</taxon>
        <taxon>NPAAA clade</taxon>
        <taxon>Hologalegina</taxon>
        <taxon>IRL clade</taxon>
        <taxon>Trifolieae</taxon>
        <taxon>Medicago</taxon>
    </lineage>
</organism>
<proteinExistence type="predicted"/>
<dbReference type="Proteomes" id="UP000002051">
    <property type="component" value="Chromosome 3"/>
</dbReference>
<evidence type="ECO:0000313" key="3">
    <source>
        <dbReference type="EnsemblPlants" id="KEH34440"/>
    </source>
</evidence>
<dbReference type="EMBL" id="CM001219">
    <property type="protein sequence ID" value="KEH34440.1"/>
    <property type="molecule type" value="Genomic_DNA"/>
</dbReference>
<gene>
    <name evidence="2" type="ordered locus">MTR_3g466460</name>
</gene>
<keyword evidence="4" id="KW-1185">Reference proteome</keyword>
<evidence type="ECO:0000313" key="2">
    <source>
        <dbReference type="EMBL" id="KEH34440.1"/>
    </source>
</evidence>
<dbReference type="AlphaFoldDB" id="A0A072V8E6"/>
<feature type="compositionally biased region" description="Basic residues" evidence="1">
    <location>
        <begin position="123"/>
        <end position="137"/>
    </location>
</feature>
<dbReference type="HOGENOM" id="CLU_154855_0_0_1"/>
<name>A0A072V8E6_MEDTR</name>
<reference evidence="2 4" key="2">
    <citation type="journal article" date="2014" name="BMC Genomics">
        <title>An improved genome release (version Mt4.0) for the model legume Medicago truncatula.</title>
        <authorList>
            <person name="Tang H."/>
            <person name="Krishnakumar V."/>
            <person name="Bidwell S."/>
            <person name="Rosen B."/>
            <person name="Chan A."/>
            <person name="Zhou S."/>
            <person name="Gentzbittel L."/>
            <person name="Childs K.L."/>
            <person name="Yandell M."/>
            <person name="Gundlach H."/>
            <person name="Mayer K.F."/>
            <person name="Schwartz D.C."/>
            <person name="Town C.D."/>
        </authorList>
    </citation>
    <scope>GENOME REANNOTATION</scope>
    <source>
        <strain evidence="2">A17</strain>
        <strain evidence="3 4">cv. Jemalong A17</strain>
    </source>
</reference>
<feature type="region of interest" description="Disordered" evidence="1">
    <location>
        <begin position="110"/>
        <end position="137"/>
    </location>
</feature>
<evidence type="ECO:0000313" key="4">
    <source>
        <dbReference type="Proteomes" id="UP000002051"/>
    </source>
</evidence>
<sequence length="137" mass="15223">MKYWLSCKLELQVPDGGIEAEADVAIEVAVAIANSTNAMIPTLPIALLVSANDASTTSPASLLVEKEDEQAKKKRILGLKFSEINRIYGDWIDDRLLVLSNLLWNALWPPRASPVNDESEMKMKKKKKKKKKKNASS</sequence>
<reference evidence="2 4" key="1">
    <citation type="journal article" date="2011" name="Nature">
        <title>The Medicago genome provides insight into the evolution of rhizobial symbioses.</title>
        <authorList>
            <person name="Young N.D."/>
            <person name="Debelle F."/>
            <person name="Oldroyd G.E."/>
            <person name="Geurts R."/>
            <person name="Cannon S.B."/>
            <person name="Udvardi M.K."/>
            <person name="Benedito V.A."/>
            <person name="Mayer K.F."/>
            <person name="Gouzy J."/>
            <person name="Schoof H."/>
            <person name="Van de Peer Y."/>
            <person name="Proost S."/>
            <person name="Cook D.R."/>
            <person name="Meyers B.C."/>
            <person name="Spannagl M."/>
            <person name="Cheung F."/>
            <person name="De Mita S."/>
            <person name="Krishnakumar V."/>
            <person name="Gundlach H."/>
            <person name="Zhou S."/>
            <person name="Mudge J."/>
            <person name="Bharti A.K."/>
            <person name="Murray J.D."/>
            <person name="Naoumkina M.A."/>
            <person name="Rosen B."/>
            <person name="Silverstein K.A."/>
            <person name="Tang H."/>
            <person name="Rombauts S."/>
            <person name="Zhao P.X."/>
            <person name="Zhou P."/>
            <person name="Barbe V."/>
            <person name="Bardou P."/>
            <person name="Bechner M."/>
            <person name="Bellec A."/>
            <person name="Berger A."/>
            <person name="Berges H."/>
            <person name="Bidwell S."/>
            <person name="Bisseling T."/>
            <person name="Choisne N."/>
            <person name="Couloux A."/>
            <person name="Denny R."/>
            <person name="Deshpande S."/>
            <person name="Dai X."/>
            <person name="Doyle J.J."/>
            <person name="Dudez A.M."/>
            <person name="Farmer A.D."/>
            <person name="Fouteau S."/>
            <person name="Franken C."/>
            <person name="Gibelin C."/>
            <person name="Gish J."/>
            <person name="Goldstein S."/>
            <person name="Gonzalez A.J."/>
            <person name="Green P.J."/>
            <person name="Hallab A."/>
            <person name="Hartog M."/>
            <person name="Hua A."/>
            <person name="Humphray S.J."/>
            <person name="Jeong D.H."/>
            <person name="Jing Y."/>
            <person name="Jocker A."/>
            <person name="Kenton S.M."/>
            <person name="Kim D.J."/>
            <person name="Klee K."/>
            <person name="Lai H."/>
            <person name="Lang C."/>
            <person name="Lin S."/>
            <person name="Macmil S.L."/>
            <person name="Magdelenat G."/>
            <person name="Matthews L."/>
            <person name="McCorrison J."/>
            <person name="Monaghan E.L."/>
            <person name="Mun J.H."/>
            <person name="Najar F.Z."/>
            <person name="Nicholson C."/>
            <person name="Noirot C."/>
            <person name="O'Bleness M."/>
            <person name="Paule C.R."/>
            <person name="Poulain J."/>
            <person name="Prion F."/>
            <person name="Qin B."/>
            <person name="Qu C."/>
            <person name="Retzel E.F."/>
            <person name="Riddle C."/>
            <person name="Sallet E."/>
            <person name="Samain S."/>
            <person name="Samson N."/>
            <person name="Sanders I."/>
            <person name="Saurat O."/>
            <person name="Scarpelli C."/>
            <person name="Schiex T."/>
            <person name="Segurens B."/>
            <person name="Severin A.J."/>
            <person name="Sherrier D.J."/>
            <person name="Shi R."/>
            <person name="Sims S."/>
            <person name="Singer S.R."/>
            <person name="Sinharoy S."/>
            <person name="Sterck L."/>
            <person name="Viollet A."/>
            <person name="Wang B.B."/>
            <person name="Wang K."/>
            <person name="Wang M."/>
            <person name="Wang X."/>
            <person name="Warfsmann J."/>
            <person name="Weissenbach J."/>
            <person name="White D.D."/>
            <person name="White J.D."/>
            <person name="Wiley G.B."/>
            <person name="Wincker P."/>
            <person name="Xing Y."/>
            <person name="Yang L."/>
            <person name="Yao Z."/>
            <person name="Ying F."/>
            <person name="Zhai J."/>
            <person name="Zhou L."/>
            <person name="Zuber A."/>
            <person name="Denarie J."/>
            <person name="Dixon R.A."/>
            <person name="May G.D."/>
            <person name="Schwartz D.C."/>
            <person name="Rogers J."/>
            <person name="Quetier F."/>
            <person name="Town C.D."/>
            <person name="Roe B.A."/>
        </authorList>
    </citation>
    <scope>NUCLEOTIDE SEQUENCE [LARGE SCALE GENOMIC DNA]</scope>
    <source>
        <strain evidence="2">A17</strain>
        <strain evidence="3 4">cv. Jemalong A17</strain>
    </source>
</reference>
<dbReference type="EnsemblPlants" id="KEH34440">
    <property type="protein sequence ID" value="KEH34440"/>
    <property type="gene ID" value="MTR_3g466460"/>
</dbReference>
<reference evidence="3" key="3">
    <citation type="submission" date="2015-04" db="UniProtKB">
        <authorList>
            <consortium name="EnsemblPlants"/>
        </authorList>
    </citation>
    <scope>IDENTIFICATION</scope>
    <source>
        <strain evidence="3">cv. Jemalong A17</strain>
    </source>
</reference>
<evidence type="ECO:0000256" key="1">
    <source>
        <dbReference type="SAM" id="MobiDB-lite"/>
    </source>
</evidence>
<protein>
    <submittedName>
        <fullName evidence="2 3">Uncharacterized protein</fullName>
    </submittedName>
</protein>